<dbReference type="RefSeq" id="WP_189002533.1">
    <property type="nucleotide sequence ID" value="NZ_BMOD01000006.1"/>
</dbReference>
<dbReference type="InterPro" id="IPR001910">
    <property type="entry name" value="Inosine/uridine_hydrolase_dom"/>
</dbReference>
<dbReference type="PANTHER" id="PTHR12304">
    <property type="entry name" value="INOSINE-URIDINE PREFERRING NUCLEOSIDE HYDROLASE"/>
    <property type="match status" value="1"/>
</dbReference>
<dbReference type="InterPro" id="IPR015910">
    <property type="entry name" value="I/U_nuclsd_hydro_CS"/>
</dbReference>
<dbReference type="InterPro" id="IPR036452">
    <property type="entry name" value="Ribo_hydro-like"/>
</dbReference>
<dbReference type="PANTHER" id="PTHR12304:SF4">
    <property type="entry name" value="URIDINE NUCLEOSIDASE"/>
    <property type="match status" value="1"/>
</dbReference>
<dbReference type="EMBL" id="BMOD01000006">
    <property type="protein sequence ID" value="GGJ33588.1"/>
    <property type="molecule type" value="Genomic_DNA"/>
</dbReference>
<keyword evidence="5" id="KW-1185">Reference proteome</keyword>
<gene>
    <name evidence="4" type="ORF">GCM10008938_19790</name>
</gene>
<dbReference type="PROSITE" id="PS01247">
    <property type="entry name" value="IUNH"/>
    <property type="match status" value="1"/>
</dbReference>
<evidence type="ECO:0000313" key="5">
    <source>
        <dbReference type="Proteomes" id="UP000632222"/>
    </source>
</evidence>
<comment type="caution">
    <text evidence="4">The sequence shown here is derived from an EMBL/GenBank/DDBJ whole genome shotgun (WGS) entry which is preliminary data.</text>
</comment>
<evidence type="ECO:0000256" key="1">
    <source>
        <dbReference type="ARBA" id="ARBA00022801"/>
    </source>
</evidence>
<sequence>MTHRILLDCDPGHDDAIAIFLALSSPEIELLGITATHGNVGIEHTVRNALVLTQLAGTETPVYAGAALPIIRDPIQATRVHGKTGLQATGLPEPARAPESLHAAQAIVEIVRANPHEITLVATGPLSNVALAFRLDPELPTLIKKLVWMGGSTTYGNVTPSAEFNAFADPHAAYIVFNSGIKVHQFGLNLTLQVLVKEEHIQVLQAINTEVGRISAELMGHYVQFYRERYNLDGAALHDPCTIAYLIDPTLFSGQEYHVQVDIQEGPNFGRTVCDYWGGQGPANTWVATEANSEEVMSLILDRLATLK</sequence>
<reference evidence="5" key="1">
    <citation type="journal article" date="2019" name="Int. J. Syst. Evol. Microbiol.">
        <title>The Global Catalogue of Microorganisms (GCM) 10K type strain sequencing project: providing services to taxonomists for standard genome sequencing and annotation.</title>
        <authorList>
            <consortium name="The Broad Institute Genomics Platform"/>
            <consortium name="The Broad Institute Genome Sequencing Center for Infectious Disease"/>
            <person name="Wu L."/>
            <person name="Ma J."/>
        </authorList>
    </citation>
    <scope>NUCLEOTIDE SEQUENCE [LARGE SCALE GENOMIC DNA]</scope>
    <source>
        <strain evidence="5">JCM 14370</strain>
    </source>
</reference>
<dbReference type="Pfam" id="PF01156">
    <property type="entry name" value="IU_nuc_hydro"/>
    <property type="match status" value="1"/>
</dbReference>
<dbReference type="Gene3D" id="3.90.245.10">
    <property type="entry name" value="Ribonucleoside hydrolase-like"/>
    <property type="match status" value="1"/>
</dbReference>
<dbReference type="CDD" id="cd02651">
    <property type="entry name" value="nuc_hydro_IU_UC_XIUA"/>
    <property type="match status" value="1"/>
</dbReference>
<accession>A0ABQ2CYN1</accession>
<evidence type="ECO:0000259" key="3">
    <source>
        <dbReference type="Pfam" id="PF01156"/>
    </source>
</evidence>
<protein>
    <recommendedName>
        <fullName evidence="3">Inosine/uridine-preferring nucleoside hydrolase domain-containing protein</fullName>
    </recommendedName>
</protein>
<name>A0ABQ2CYN1_9DEIO</name>
<evidence type="ECO:0000313" key="4">
    <source>
        <dbReference type="EMBL" id="GGJ33588.1"/>
    </source>
</evidence>
<dbReference type="InterPro" id="IPR023186">
    <property type="entry name" value="IUNH"/>
</dbReference>
<organism evidence="4 5">
    <name type="scientific">Deinococcus roseus</name>
    <dbReference type="NCBI Taxonomy" id="392414"/>
    <lineage>
        <taxon>Bacteria</taxon>
        <taxon>Thermotogati</taxon>
        <taxon>Deinococcota</taxon>
        <taxon>Deinococci</taxon>
        <taxon>Deinococcales</taxon>
        <taxon>Deinococcaceae</taxon>
        <taxon>Deinococcus</taxon>
    </lineage>
</organism>
<dbReference type="Proteomes" id="UP000632222">
    <property type="component" value="Unassembled WGS sequence"/>
</dbReference>
<keyword evidence="1" id="KW-0378">Hydrolase</keyword>
<keyword evidence="2" id="KW-0326">Glycosidase</keyword>
<feature type="domain" description="Inosine/uridine-preferring nucleoside hydrolase" evidence="3">
    <location>
        <begin position="5"/>
        <end position="297"/>
    </location>
</feature>
<evidence type="ECO:0000256" key="2">
    <source>
        <dbReference type="ARBA" id="ARBA00023295"/>
    </source>
</evidence>
<dbReference type="SUPFAM" id="SSF53590">
    <property type="entry name" value="Nucleoside hydrolase"/>
    <property type="match status" value="1"/>
</dbReference>
<proteinExistence type="predicted"/>